<keyword evidence="3 7" id="KW-0479">Metal-binding</keyword>
<dbReference type="InterPro" id="IPR001128">
    <property type="entry name" value="Cyt_P450"/>
</dbReference>
<dbReference type="OrthoDB" id="1470350at2759"/>
<dbReference type="GO" id="GO:0020037">
    <property type="term" value="F:heme binding"/>
    <property type="evidence" value="ECO:0007669"/>
    <property type="project" value="InterPro"/>
</dbReference>
<organism evidence="8 9">
    <name type="scientific">Mycena venus</name>
    <dbReference type="NCBI Taxonomy" id="2733690"/>
    <lineage>
        <taxon>Eukaryota</taxon>
        <taxon>Fungi</taxon>
        <taxon>Dikarya</taxon>
        <taxon>Basidiomycota</taxon>
        <taxon>Agaricomycotina</taxon>
        <taxon>Agaricomycetes</taxon>
        <taxon>Agaricomycetidae</taxon>
        <taxon>Agaricales</taxon>
        <taxon>Marasmiineae</taxon>
        <taxon>Mycenaceae</taxon>
        <taxon>Mycena</taxon>
    </lineage>
</organism>
<evidence type="ECO:0000313" key="8">
    <source>
        <dbReference type="EMBL" id="KAF7325323.1"/>
    </source>
</evidence>
<keyword evidence="6 7" id="KW-0503">Monooxygenase</keyword>
<sequence length="310" mass="35050">MALIQTLFLIATIWIARWLWRSASFVTGNMKEVFNPNAWGYHQELVEKYDGGVIRINGLLGEQQLYIFDPKSLNQILIKDQDIFEEPSYVIKGTRVSFGEGLLSTLGEQHKKQRKMLNPVFSAAHLRQMVPIFFDVGKRLRDALESRVQKRTTRDRSPLMDDAHGPGIVEISSGRFVIAERRRANDIHSITTLGGSTTTELPVPAETGIFCLHPVGERNPAVWGPDALEWKPERWLSPLPQTANDFHRGGRACIGFKFSQLEMKVILCLLVERFKFSLSDKDIKWSMGSIAVPSVEGNKHELPLKVEIAA</sequence>
<evidence type="ECO:0000256" key="7">
    <source>
        <dbReference type="RuleBase" id="RU000461"/>
    </source>
</evidence>
<dbReference type="AlphaFoldDB" id="A0A8H6WS93"/>
<keyword evidence="5 7" id="KW-0408">Iron</keyword>
<evidence type="ECO:0000256" key="1">
    <source>
        <dbReference type="ARBA" id="ARBA00010617"/>
    </source>
</evidence>
<reference evidence="8" key="1">
    <citation type="submission" date="2020-05" db="EMBL/GenBank/DDBJ databases">
        <title>Mycena genomes resolve the evolution of fungal bioluminescence.</title>
        <authorList>
            <person name="Tsai I.J."/>
        </authorList>
    </citation>
    <scope>NUCLEOTIDE SEQUENCE</scope>
    <source>
        <strain evidence="8">CCC161011</strain>
    </source>
</reference>
<name>A0A8H6WS93_9AGAR</name>
<evidence type="ECO:0000256" key="4">
    <source>
        <dbReference type="ARBA" id="ARBA00023002"/>
    </source>
</evidence>
<accession>A0A8H6WS93</accession>
<dbReference type="SUPFAM" id="SSF48264">
    <property type="entry name" value="Cytochrome P450"/>
    <property type="match status" value="1"/>
</dbReference>
<keyword evidence="4 7" id="KW-0560">Oxidoreductase</keyword>
<dbReference type="InterPro" id="IPR036396">
    <property type="entry name" value="Cyt_P450_sf"/>
</dbReference>
<dbReference type="GO" id="GO:0004497">
    <property type="term" value="F:monooxygenase activity"/>
    <property type="evidence" value="ECO:0007669"/>
    <property type="project" value="UniProtKB-KW"/>
</dbReference>
<dbReference type="PROSITE" id="PS00086">
    <property type="entry name" value="CYTOCHROME_P450"/>
    <property type="match status" value="1"/>
</dbReference>
<dbReference type="PANTHER" id="PTHR24291">
    <property type="entry name" value="CYTOCHROME P450 FAMILY 4"/>
    <property type="match status" value="1"/>
</dbReference>
<dbReference type="Gene3D" id="1.10.630.10">
    <property type="entry name" value="Cytochrome P450"/>
    <property type="match status" value="2"/>
</dbReference>
<evidence type="ECO:0000256" key="2">
    <source>
        <dbReference type="ARBA" id="ARBA00022617"/>
    </source>
</evidence>
<dbReference type="GO" id="GO:0005506">
    <property type="term" value="F:iron ion binding"/>
    <property type="evidence" value="ECO:0007669"/>
    <property type="project" value="InterPro"/>
</dbReference>
<gene>
    <name evidence="8" type="ORF">MVEN_02632800</name>
</gene>
<keyword evidence="9" id="KW-1185">Reference proteome</keyword>
<dbReference type="InterPro" id="IPR017972">
    <property type="entry name" value="Cyt_P450_CS"/>
</dbReference>
<keyword evidence="2 7" id="KW-0349">Heme</keyword>
<dbReference type="InterPro" id="IPR050196">
    <property type="entry name" value="Cytochrome_P450_Monoox"/>
</dbReference>
<proteinExistence type="inferred from homology"/>
<comment type="similarity">
    <text evidence="1 7">Belongs to the cytochrome P450 family.</text>
</comment>
<evidence type="ECO:0000256" key="3">
    <source>
        <dbReference type="ARBA" id="ARBA00022723"/>
    </source>
</evidence>
<evidence type="ECO:0000256" key="5">
    <source>
        <dbReference type="ARBA" id="ARBA00023004"/>
    </source>
</evidence>
<protein>
    <submittedName>
        <fullName evidence="8">Docosahexaenoic acid omega-hydroxylase CYP4F3</fullName>
    </submittedName>
</protein>
<evidence type="ECO:0000313" key="9">
    <source>
        <dbReference type="Proteomes" id="UP000620124"/>
    </source>
</evidence>
<dbReference type="EMBL" id="JACAZI010000053">
    <property type="protein sequence ID" value="KAF7325323.1"/>
    <property type="molecule type" value="Genomic_DNA"/>
</dbReference>
<dbReference type="Proteomes" id="UP000620124">
    <property type="component" value="Unassembled WGS sequence"/>
</dbReference>
<comment type="caution">
    <text evidence="8">The sequence shown here is derived from an EMBL/GenBank/DDBJ whole genome shotgun (WGS) entry which is preliminary data.</text>
</comment>
<dbReference type="GO" id="GO:0016705">
    <property type="term" value="F:oxidoreductase activity, acting on paired donors, with incorporation or reduction of molecular oxygen"/>
    <property type="evidence" value="ECO:0007669"/>
    <property type="project" value="InterPro"/>
</dbReference>
<dbReference type="Pfam" id="PF00067">
    <property type="entry name" value="p450"/>
    <property type="match status" value="2"/>
</dbReference>
<evidence type="ECO:0000256" key="6">
    <source>
        <dbReference type="ARBA" id="ARBA00023033"/>
    </source>
</evidence>
<dbReference type="PANTHER" id="PTHR24291:SF50">
    <property type="entry name" value="BIFUNCTIONAL ALBAFLAVENONE MONOOXYGENASE_TERPENE SYNTHASE"/>
    <property type="match status" value="1"/>
</dbReference>